<dbReference type="EMBL" id="ON529857">
    <property type="protein sequence ID" value="USN15547.1"/>
    <property type="molecule type" value="Genomic_DNA"/>
</dbReference>
<sequence>MAFNEPDWADAPSNGVFRFYWADHEEFEYAHGPFNTFDDAKAAALKSAHDEPFGPEPGSTIYIAEADKRLTVAPDFDLTKGPNFDRDDVFEWFLDKNADCWGEDGFDSDFAFTEEDEQILLTALSDAFNIATDHAGTDDAVQAALKAAFTTWLSTRHSKVDVYMFGTMKDAVAVEVPELTAAELLERSIRYMMRSTGLSRDVIEAACKGDAETVRTAMKQAITPVGDIHESYDEWLEAKVERSMAKVDAGQVLTPEEVKARFDALIQEMGKS</sequence>
<accession>A0A9E7MTM6</accession>
<proteinExistence type="predicted"/>
<protein>
    <submittedName>
        <fullName evidence="1">Uncharacterized protein</fullName>
    </submittedName>
</protein>
<gene>
    <name evidence="1" type="ORF">KIKIMORA_04290</name>
</gene>
<name>A0A9E7MTM6_9CAUD</name>
<reference evidence="1 2" key="1">
    <citation type="submission" date="2022-05" db="EMBL/GenBank/DDBJ databases">
        <authorList>
            <person name="Friedrich I."/>
            <person name="Poehlein A."/>
            <person name="Schneider D."/>
            <person name="Hertel R."/>
            <person name="Daniel R."/>
        </authorList>
    </citation>
    <scope>NUCLEOTIDE SEQUENCE [LARGE SCALE GENOMIC DNA]</scope>
</reference>
<dbReference type="Proteomes" id="UP001056576">
    <property type="component" value="Segment"/>
</dbReference>
<keyword evidence="2" id="KW-1185">Reference proteome</keyword>
<evidence type="ECO:0000313" key="2">
    <source>
        <dbReference type="Proteomes" id="UP001056576"/>
    </source>
</evidence>
<organism evidence="1 2">
    <name type="scientific">Brevundimonas phage vB_BpoS-Kikimora</name>
    <dbReference type="NCBI Taxonomy" id="2948601"/>
    <lineage>
        <taxon>Viruses</taxon>
        <taxon>Duplodnaviria</taxon>
        <taxon>Heunggongvirae</taxon>
        <taxon>Uroviricota</taxon>
        <taxon>Caudoviricetes</taxon>
        <taxon>Jeanschmidtviridae</taxon>
        <taxon>Kikimoravirus</taxon>
        <taxon>Kikimoravirus kikimora</taxon>
    </lineage>
</organism>
<dbReference type="Gene3D" id="6.20.450.20">
    <property type="match status" value="1"/>
</dbReference>
<evidence type="ECO:0000313" key="1">
    <source>
        <dbReference type="EMBL" id="USN15547.1"/>
    </source>
</evidence>